<accession>A0A9D3XEZ1</accession>
<dbReference type="Proteomes" id="UP000827986">
    <property type="component" value="Unassembled WGS sequence"/>
</dbReference>
<name>A0A9D3XEZ1_9SAUR</name>
<proteinExistence type="predicted"/>
<sequence>MGSGGVCMGSRGGWVGRQLSVPPRDGQASPRSHSRSATERASGAGCKPGSLIQSTLHFWGGRAGCSPGISLWLFGKELEKEQQTPDRSRGDRTLRLGAGRLTRFLCVKTQLGSQQTPREGGKKSEGERGRKRRLMPLAAEPASKLLPQFQ</sequence>
<protein>
    <submittedName>
        <fullName evidence="2">Uncharacterized protein</fullName>
    </submittedName>
</protein>
<keyword evidence="3" id="KW-1185">Reference proteome</keyword>
<evidence type="ECO:0000313" key="3">
    <source>
        <dbReference type="Proteomes" id="UP000827986"/>
    </source>
</evidence>
<feature type="compositionally biased region" description="Gly residues" evidence="1">
    <location>
        <begin position="1"/>
        <end position="15"/>
    </location>
</feature>
<feature type="compositionally biased region" description="Basic and acidic residues" evidence="1">
    <location>
        <begin position="119"/>
        <end position="128"/>
    </location>
</feature>
<feature type="region of interest" description="Disordered" evidence="1">
    <location>
        <begin position="1"/>
        <end position="48"/>
    </location>
</feature>
<organism evidence="2 3">
    <name type="scientific">Mauremys mutica</name>
    <name type="common">yellowpond turtle</name>
    <dbReference type="NCBI Taxonomy" id="74926"/>
    <lineage>
        <taxon>Eukaryota</taxon>
        <taxon>Metazoa</taxon>
        <taxon>Chordata</taxon>
        <taxon>Craniata</taxon>
        <taxon>Vertebrata</taxon>
        <taxon>Euteleostomi</taxon>
        <taxon>Archelosauria</taxon>
        <taxon>Testudinata</taxon>
        <taxon>Testudines</taxon>
        <taxon>Cryptodira</taxon>
        <taxon>Durocryptodira</taxon>
        <taxon>Testudinoidea</taxon>
        <taxon>Geoemydidae</taxon>
        <taxon>Geoemydinae</taxon>
        <taxon>Mauremys</taxon>
    </lineage>
</organism>
<feature type="region of interest" description="Disordered" evidence="1">
    <location>
        <begin position="110"/>
        <end position="150"/>
    </location>
</feature>
<reference evidence="2" key="1">
    <citation type="submission" date="2021-09" db="EMBL/GenBank/DDBJ databases">
        <title>The genome of Mauremys mutica provides insights into the evolution of semi-aquatic lifestyle.</title>
        <authorList>
            <person name="Gong S."/>
            <person name="Gao Y."/>
        </authorList>
    </citation>
    <scope>NUCLEOTIDE SEQUENCE</scope>
    <source>
        <strain evidence="2">MM-2020</strain>
        <tissue evidence="2">Muscle</tissue>
    </source>
</reference>
<comment type="caution">
    <text evidence="2">The sequence shown here is derived from an EMBL/GenBank/DDBJ whole genome shotgun (WGS) entry which is preliminary data.</text>
</comment>
<evidence type="ECO:0000256" key="1">
    <source>
        <dbReference type="SAM" id="MobiDB-lite"/>
    </source>
</evidence>
<evidence type="ECO:0000313" key="2">
    <source>
        <dbReference type="EMBL" id="KAH1178427.1"/>
    </source>
</evidence>
<dbReference type="AlphaFoldDB" id="A0A9D3XEZ1"/>
<gene>
    <name evidence="2" type="ORF">KIL84_012129</name>
</gene>
<dbReference type="EMBL" id="JAHDVG010000474">
    <property type="protein sequence ID" value="KAH1178427.1"/>
    <property type="molecule type" value="Genomic_DNA"/>
</dbReference>